<keyword evidence="2" id="KW-1133">Transmembrane helix</keyword>
<evidence type="ECO:0000256" key="2">
    <source>
        <dbReference type="SAM" id="Phobius"/>
    </source>
</evidence>
<feature type="compositionally biased region" description="Basic and acidic residues" evidence="1">
    <location>
        <begin position="26"/>
        <end position="36"/>
    </location>
</feature>
<evidence type="ECO:0000313" key="4">
    <source>
        <dbReference type="Proteomes" id="UP001437256"/>
    </source>
</evidence>
<feature type="transmembrane region" description="Helical" evidence="2">
    <location>
        <begin position="85"/>
        <end position="106"/>
    </location>
</feature>
<name>A0ABR2ZPP3_9AGAR</name>
<accession>A0ABR2ZPP3</accession>
<comment type="caution">
    <text evidence="3">The sequence shown here is derived from an EMBL/GenBank/DDBJ whole genome shotgun (WGS) entry which is preliminary data.</text>
</comment>
<reference evidence="3 4" key="1">
    <citation type="submission" date="2024-05" db="EMBL/GenBank/DDBJ databases">
        <title>A draft genome resource for the thread blight pathogen Marasmius tenuissimus strain MS-2.</title>
        <authorList>
            <person name="Yulfo-Soto G.E."/>
            <person name="Baruah I.K."/>
            <person name="Amoako-Attah I."/>
            <person name="Bukari Y."/>
            <person name="Meinhardt L.W."/>
            <person name="Bailey B.A."/>
            <person name="Cohen S.P."/>
        </authorList>
    </citation>
    <scope>NUCLEOTIDE SEQUENCE [LARGE SCALE GENOMIC DNA]</scope>
    <source>
        <strain evidence="3 4">MS-2</strain>
    </source>
</reference>
<evidence type="ECO:0000256" key="1">
    <source>
        <dbReference type="SAM" id="MobiDB-lite"/>
    </source>
</evidence>
<feature type="region of interest" description="Disordered" evidence="1">
    <location>
        <begin position="1"/>
        <end position="36"/>
    </location>
</feature>
<proteinExistence type="predicted"/>
<evidence type="ECO:0000313" key="3">
    <source>
        <dbReference type="EMBL" id="KAL0063280.1"/>
    </source>
</evidence>
<evidence type="ECO:0008006" key="5">
    <source>
        <dbReference type="Google" id="ProtNLM"/>
    </source>
</evidence>
<protein>
    <recommendedName>
        <fullName evidence="5">Cytochrome b561 domain-containing protein</fullName>
    </recommendedName>
</protein>
<sequence length="185" mass="20333">MPGVSNEYELLPSNQDQESQPTMGTEEQRSNAEAREGDQWAQYVALVRPHMDSATPILVDDYAILGILWGILDITSAACNLNQTLGILSMVWILMQVALGGASVWFNGAAFGGGAKAKAVWKYHRLSGYLLFPLLLLTVNLGGAWSHWGQRHISYTIRVLVYVISPAAVLTAVVSRVRLSKMKFI</sequence>
<feature type="transmembrane region" description="Helical" evidence="2">
    <location>
        <begin position="159"/>
        <end position="179"/>
    </location>
</feature>
<feature type="transmembrane region" description="Helical" evidence="2">
    <location>
        <begin position="126"/>
        <end position="147"/>
    </location>
</feature>
<dbReference type="EMBL" id="JBBXMP010000084">
    <property type="protein sequence ID" value="KAL0063280.1"/>
    <property type="molecule type" value="Genomic_DNA"/>
</dbReference>
<dbReference type="Gene3D" id="1.20.120.1770">
    <property type="match status" value="1"/>
</dbReference>
<keyword evidence="2" id="KW-0812">Transmembrane</keyword>
<keyword evidence="4" id="KW-1185">Reference proteome</keyword>
<organism evidence="3 4">
    <name type="scientific">Marasmius tenuissimus</name>
    <dbReference type="NCBI Taxonomy" id="585030"/>
    <lineage>
        <taxon>Eukaryota</taxon>
        <taxon>Fungi</taxon>
        <taxon>Dikarya</taxon>
        <taxon>Basidiomycota</taxon>
        <taxon>Agaricomycotina</taxon>
        <taxon>Agaricomycetes</taxon>
        <taxon>Agaricomycetidae</taxon>
        <taxon>Agaricales</taxon>
        <taxon>Marasmiineae</taxon>
        <taxon>Marasmiaceae</taxon>
        <taxon>Marasmius</taxon>
    </lineage>
</organism>
<feature type="compositionally biased region" description="Polar residues" evidence="1">
    <location>
        <begin position="12"/>
        <end position="25"/>
    </location>
</feature>
<dbReference type="Proteomes" id="UP001437256">
    <property type="component" value="Unassembled WGS sequence"/>
</dbReference>
<gene>
    <name evidence="3" type="ORF">AAF712_009775</name>
</gene>
<keyword evidence="2" id="KW-0472">Membrane</keyword>